<dbReference type="RefSeq" id="WP_197285394.1">
    <property type="nucleotide sequence ID" value="NZ_CP159837.1"/>
</dbReference>
<sequence length="266" mass="30723">MRLVQKHLINKNHPYWSYFDQQAFLSKNLFNLANYHIRQHFFNTRTVLSFTSLYHLVSKTDAYGALPNTKVAKQIIRRVHKAWIGYKQAHKDWQRHPEKYLGEPKIPKYKYKQNGRYIVVFPDETVSKPALRKGVVKLTPCPIEFNSGLRQVNEVRVIPRSGCYVVEIVYEQDRVASTTGDATAGVDIGLVNLVTLTTNQSGVKPLLIKGGALKAINTYYNKQKAKIQSELATKYQRKSSRRLESLTFKRNCRVDNYLHTVSLYSD</sequence>
<gene>
    <name evidence="2" type="ORF">ABWT76_002693</name>
</gene>
<name>A0AAU8JN64_9CYAN</name>
<accession>A0AAU8JN64</accession>
<evidence type="ECO:0000259" key="1">
    <source>
        <dbReference type="Pfam" id="PF01385"/>
    </source>
</evidence>
<proteinExistence type="predicted"/>
<dbReference type="InterPro" id="IPR001959">
    <property type="entry name" value="Transposase"/>
</dbReference>
<organism evidence="2">
    <name type="scientific">Planktothricoides raciborskii GIHE-MW2</name>
    <dbReference type="NCBI Taxonomy" id="2792601"/>
    <lineage>
        <taxon>Bacteria</taxon>
        <taxon>Bacillati</taxon>
        <taxon>Cyanobacteriota</taxon>
        <taxon>Cyanophyceae</taxon>
        <taxon>Oscillatoriophycideae</taxon>
        <taxon>Oscillatoriales</taxon>
        <taxon>Oscillatoriaceae</taxon>
        <taxon>Planktothricoides</taxon>
    </lineage>
</organism>
<dbReference type="AlphaFoldDB" id="A0AAU8JN64"/>
<dbReference type="Pfam" id="PF01385">
    <property type="entry name" value="OrfB_IS605"/>
    <property type="match status" value="1"/>
</dbReference>
<evidence type="ECO:0000313" key="2">
    <source>
        <dbReference type="EMBL" id="XCM39743.1"/>
    </source>
</evidence>
<reference evidence="2" key="1">
    <citation type="submission" date="2024-07" db="EMBL/GenBank/DDBJ databases">
        <authorList>
            <person name="Kim Y.J."/>
            <person name="Jeong J.Y."/>
        </authorList>
    </citation>
    <scope>NUCLEOTIDE SEQUENCE</scope>
    <source>
        <strain evidence="2">GIHE-MW2</strain>
    </source>
</reference>
<dbReference type="EMBL" id="CP159837">
    <property type="protein sequence ID" value="XCM39743.1"/>
    <property type="molecule type" value="Genomic_DNA"/>
</dbReference>
<protein>
    <submittedName>
        <fullName evidence="2">Transposase</fullName>
    </submittedName>
</protein>
<feature type="domain" description="Probable transposase IS891/IS1136/IS1341" evidence="1">
    <location>
        <begin position="168"/>
        <end position="262"/>
    </location>
</feature>